<reference evidence="8" key="1">
    <citation type="submission" date="2022-12" db="EMBL/GenBank/DDBJ databases">
        <authorList>
            <person name="Alioto T."/>
            <person name="Alioto T."/>
            <person name="Gomez Garrido J."/>
        </authorList>
    </citation>
    <scope>NUCLEOTIDE SEQUENCE</scope>
</reference>
<keyword evidence="6" id="KW-0812">Transmembrane</keyword>
<keyword evidence="9" id="KW-1185">Reference proteome</keyword>
<comment type="subcellular location">
    <subcellularLocation>
        <location evidence="1">Cell membrane</location>
        <topology evidence="1">Single-pass type II membrane protein</topology>
    </subcellularLocation>
    <subcellularLocation>
        <location evidence="2">Secreted</location>
    </subcellularLocation>
</comment>
<protein>
    <submittedName>
        <fullName evidence="8">C-type lectin domain-containing protein</fullName>
    </submittedName>
</protein>
<sequence>MGFSLWQEIRGKRKGAQPAKLAVHRGRRRRRILFMERMKDLLEGDPKMVEHANTYEKPVNRAEQVVFLAQQNRTILISSYLEMREKYGTIPTPPGLVEKREGQWGGPHSEPKEGTGDAAGDHHNYQGRGITSKRTILFAFIIMLPFLITIIALAVRRGGKSNQICPDVFLRATCPAGWIFYEGKCYFFSEEEKNWTSAQSFCISQGSSLAEIQCEHEKVFMLRFKGEADHWIGLQKDFNDTWIWADGSEYSNTLVVKGSENCAYLSKEFVIPSPCNIPKMWICSHPDAYMRNKNSTAGKVICQEEL</sequence>
<dbReference type="InterPro" id="IPR001304">
    <property type="entry name" value="C-type_lectin-like"/>
</dbReference>
<dbReference type="AlphaFoldDB" id="A0AA35JXH4"/>
<keyword evidence="6" id="KW-0472">Membrane</keyword>
<dbReference type="CDD" id="cd03593">
    <property type="entry name" value="CLECT_NK_receptors_like"/>
    <property type="match status" value="1"/>
</dbReference>
<feature type="compositionally biased region" description="Basic and acidic residues" evidence="5">
    <location>
        <begin position="109"/>
        <end position="124"/>
    </location>
</feature>
<dbReference type="SMART" id="SM00034">
    <property type="entry name" value="CLECT"/>
    <property type="match status" value="1"/>
</dbReference>
<dbReference type="EMBL" id="OX395127">
    <property type="protein sequence ID" value="CAI5767972.1"/>
    <property type="molecule type" value="Genomic_DNA"/>
</dbReference>
<evidence type="ECO:0000313" key="9">
    <source>
        <dbReference type="Proteomes" id="UP001178461"/>
    </source>
</evidence>
<dbReference type="PANTHER" id="PTHR45710:SF35">
    <property type="entry name" value="C-TYPE LECTIN DOMAIN FAMILY 2 MEMBER D"/>
    <property type="match status" value="1"/>
</dbReference>
<dbReference type="Pfam" id="PF00059">
    <property type="entry name" value="Lectin_C"/>
    <property type="match status" value="1"/>
</dbReference>
<evidence type="ECO:0000259" key="7">
    <source>
        <dbReference type="PROSITE" id="PS50041"/>
    </source>
</evidence>
<evidence type="ECO:0000256" key="6">
    <source>
        <dbReference type="SAM" id="Phobius"/>
    </source>
</evidence>
<dbReference type="SUPFAM" id="SSF56436">
    <property type="entry name" value="C-type lectin-like"/>
    <property type="match status" value="1"/>
</dbReference>
<dbReference type="Proteomes" id="UP001178461">
    <property type="component" value="Chromosome 2"/>
</dbReference>
<gene>
    <name evidence="8" type="ORF">PODLI_1B037767</name>
</gene>
<feature type="domain" description="C-type lectin" evidence="7">
    <location>
        <begin position="181"/>
        <end position="284"/>
    </location>
</feature>
<evidence type="ECO:0000313" key="8">
    <source>
        <dbReference type="EMBL" id="CAI5767972.1"/>
    </source>
</evidence>
<feature type="transmembrane region" description="Helical" evidence="6">
    <location>
        <begin position="136"/>
        <end position="155"/>
    </location>
</feature>
<accession>A0AA35JXH4</accession>
<dbReference type="InterPro" id="IPR050828">
    <property type="entry name" value="C-type_lectin/matrix_domain"/>
</dbReference>
<evidence type="ECO:0000256" key="4">
    <source>
        <dbReference type="ARBA" id="ARBA00022734"/>
    </source>
</evidence>
<dbReference type="GO" id="GO:0005576">
    <property type="term" value="C:extracellular region"/>
    <property type="evidence" value="ECO:0007669"/>
    <property type="project" value="UniProtKB-SubCell"/>
</dbReference>
<dbReference type="EMBL" id="OX395127">
    <property type="protein sequence ID" value="CAI5767970.1"/>
    <property type="molecule type" value="Genomic_DNA"/>
</dbReference>
<name>A0AA35JXH4_9SAUR</name>
<dbReference type="GO" id="GO:0005886">
    <property type="term" value="C:plasma membrane"/>
    <property type="evidence" value="ECO:0007669"/>
    <property type="project" value="UniProtKB-SubCell"/>
</dbReference>
<organism evidence="8 9">
    <name type="scientific">Podarcis lilfordi</name>
    <name type="common">Lilford's wall lizard</name>
    <dbReference type="NCBI Taxonomy" id="74358"/>
    <lineage>
        <taxon>Eukaryota</taxon>
        <taxon>Metazoa</taxon>
        <taxon>Chordata</taxon>
        <taxon>Craniata</taxon>
        <taxon>Vertebrata</taxon>
        <taxon>Euteleostomi</taxon>
        <taxon>Lepidosauria</taxon>
        <taxon>Squamata</taxon>
        <taxon>Bifurcata</taxon>
        <taxon>Unidentata</taxon>
        <taxon>Episquamata</taxon>
        <taxon>Laterata</taxon>
        <taxon>Lacertibaenia</taxon>
        <taxon>Lacertidae</taxon>
        <taxon>Podarcis</taxon>
    </lineage>
</organism>
<evidence type="ECO:0000256" key="5">
    <source>
        <dbReference type="SAM" id="MobiDB-lite"/>
    </source>
</evidence>
<feature type="region of interest" description="Disordered" evidence="5">
    <location>
        <begin position="92"/>
        <end position="125"/>
    </location>
</feature>
<dbReference type="PANTHER" id="PTHR45710">
    <property type="entry name" value="C-TYPE LECTIN DOMAIN-CONTAINING PROTEIN 180"/>
    <property type="match status" value="1"/>
</dbReference>
<keyword evidence="6" id="KW-1133">Transmembrane helix</keyword>
<keyword evidence="3" id="KW-0964">Secreted</keyword>
<dbReference type="InterPro" id="IPR016186">
    <property type="entry name" value="C-type_lectin-like/link_sf"/>
</dbReference>
<evidence type="ECO:0000256" key="3">
    <source>
        <dbReference type="ARBA" id="ARBA00022525"/>
    </source>
</evidence>
<dbReference type="PROSITE" id="PS50041">
    <property type="entry name" value="C_TYPE_LECTIN_2"/>
    <property type="match status" value="1"/>
</dbReference>
<keyword evidence="4" id="KW-0430">Lectin</keyword>
<dbReference type="InterPro" id="IPR033992">
    <property type="entry name" value="NKR-like_CTLD"/>
</dbReference>
<evidence type="ECO:0000256" key="2">
    <source>
        <dbReference type="ARBA" id="ARBA00004613"/>
    </source>
</evidence>
<dbReference type="GO" id="GO:0030246">
    <property type="term" value="F:carbohydrate binding"/>
    <property type="evidence" value="ECO:0007669"/>
    <property type="project" value="UniProtKB-KW"/>
</dbReference>
<proteinExistence type="predicted"/>
<dbReference type="InterPro" id="IPR016187">
    <property type="entry name" value="CTDL_fold"/>
</dbReference>
<dbReference type="Gene3D" id="3.10.100.10">
    <property type="entry name" value="Mannose-Binding Protein A, subunit A"/>
    <property type="match status" value="1"/>
</dbReference>
<evidence type="ECO:0000256" key="1">
    <source>
        <dbReference type="ARBA" id="ARBA00004401"/>
    </source>
</evidence>